<dbReference type="SUPFAM" id="SSF53448">
    <property type="entry name" value="Nucleotide-diphospho-sugar transferases"/>
    <property type="match status" value="1"/>
</dbReference>
<dbReference type="EMBL" id="MFLZ01000014">
    <property type="protein sequence ID" value="OGG80045.1"/>
    <property type="molecule type" value="Genomic_DNA"/>
</dbReference>
<dbReference type="InterPro" id="IPR001173">
    <property type="entry name" value="Glyco_trans_2-like"/>
</dbReference>
<feature type="transmembrane region" description="Helical" evidence="1">
    <location>
        <begin position="141"/>
        <end position="163"/>
    </location>
</feature>
<protein>
    <recommendedName>
        <fullName evidence="2">Glycosyltransferase 2-like domain-containing protein</fullName>
    </recommendedName>
</protein>
<dbReference type="InterPro" id="IPR050256">
    <property type="entry name" value="Glycosyltransferase_2"/>
</dbReference>
<dbReference type="Proteomes" id="UP000177372">
    <property type="component" value="Unassembled WGS sequence"/>
</dbReference>
<dbReference type="PANTHER" id="PTHR48090">
    <property type="entry name" value="UNDECAPRENYL-PHOSPHATE 4-DEOXY-4-FORMAMIDO-L-ARABINOSE TRANSFERASE-RELATED"/>
    <property type="match status" value="1"/>
</dbReference>
<evidence type="ECO:0000256" key="1">
    <source>
        <dbReference type="SAM" id="Phobius"/>
    </source>
</evidence>
<sequence>MSAAKYPQTSLSVVIPAYSEEENIEWVVRDTLQKLPNYFSDFEVIIVDDGSRDRTGEIADRLAAEHNRVRVIHQANGGYSRATLTGIKAATKEFITCMPADGQFLIDDMRYCFEVLDKSDLVLGYRGGRLDYSLRRLIMSYVYLLILAVLFEIKFADIGWVHIWRREKLQKLSLEGSRGIFILTEIVVKFMRKGYRVTEAPSFYHPRASGEVKNAKFSVAWNTFVKAVTLWWKIKTGKV</sequence>
<dbReference type="AlphaFoldDB" id="A0A1F6F2F3"/>
<dbReference type="PANTHER" id="PTHR48090:SF7">
    <property type="entry name" value="RFBJ PROTEIN"/>
    <property type="match status" value="1"/>
</dbReference>
<dbReference type="CDD" id="cd04179">
    <property type="entry name" value="DPM_DPG-synthase_like"/>
    <property type="match status" value="1"/>
</dbReference>
<keyword evidence="1" id="KW-0472">Membrane</keyword>
<evidence type="ECO:0000259" key="2">
    <source>
        <dbReference type="Pfam" id="PF00535"/>
    </source>
</evidence>
<comment type="caution">
    <text evidence="3">The sequence shown here is derived from an EMBL/GenBank/DDBJ whole genome shotgun (WGS) entry which is preliminary data.</text>
</comment>
<evidence type="ECO:0000313" key="4">
    <source>
        <dbReference type="Proteomes" id="UP000177372"/>
    </source>
</evidence>
<keyword evidence="1" id="KW-0812">Transmembrane</keyword>
<keyword evidence="1" id="KW-1133">Transmembrane helix</keyword>
<dbReference type="Gene3D" id="3.90.550.10">
    <property type="entry name" value="Spore Coat Polysaccharide Biosynthesis Protein SpsA, Chain A"/>
    <property type="match status" value="1"/>
</dbReference>
<reference evidence="3 4" key="1">
    <citation type="journal article" date="2016" name="Nat. Commun.">
        <title>Thousands of microbial genomes shed light on interconnected biogeochemical processes in an aquifer system.</title>
        <authorList>
            <person name="Anantharaman K."/>
            <person name="Brown C.T."/>
            <person name="Hug L.A."/>
            <person name="Sharon I."/>
            <person name="Castelle C.J."/>
            <person name="Probst A.J."/>
            <person name="Thomas B.C."/>
            <person name="Singh A."/>
            <person name="Wilkins M.J."/>
            <person name="Karaoz U."/>
            <person name="Brodie E.L."/>
            <person name="Williams K.H."/>
            <person name="Hubbard S.S."/>
            <person name="Banfield J.F."/>
        </authorList>
    </citation>
    <scope>NUCLEOTIDE SEQUENCE [LARGE SCALE GENOMIC DNA]</scope>
</reference>
<gene>
    <name evidence="3" type="ORF">A3A39_03060</name>
</gene>
<evidence type="ECO:0000313" key="3">
    <source>
        <dbReference type="EMBL" id="OGG80045.1"/>
    </source>
</evidence>
<accession>A0A1F6F2F3</accession>
<dbReference type="Pfam" id="PF00535">
    <property type="entry name" value="Glycos_transf_2"/>
    <property type="match status" value="1"/>
</dbReference>
<proteinExistence type="predicted"/>
<dbReference type="STRING" id="1798512.A3A39_03060"/>
<dbReference type="InterPro" id="IPR029044">
    <property type="entry name" value="Nucleotide-diphossugar_trans"/>
</dbReference>
<organism evidence="3 4">
    <name type="scientific">Candidatus Kaiserbacteria bacterium RIFCSPLOWO2_01_FULL_54_13</name>
    <dbReference type="NCBI Taxonomy" id="1798512"/>
    <lineage>
        <taxon>Bacteria</taxon>
        <taxon>Candidatus Kaiseribacteriota</taxon>
    </lineage>
</organism>
<name>A0A1F6F2F3_9BACT</name>
<feature type="domain" description="Glycosyltransferase 2-like" evidence="2">
    <location>
        <begin position="12"/>
        <end position="124"/>
    </location>
</feature>